<dbReference type="InterPro" id="IPR007213">
    <property type="entry name" value="Ppm1/Ppm2/Tcmp"/>
</dbReference>
<dbReference type="PANTHER" id="PTHR43619">
    <property type="entry name" value="S-ADENOSYL-L-METHIONINE-DEPENDENT METHYLTRANSFERASE YKTD-RELATED"/>
    <property type="match status" value="1"/>
</dbReference>
<evidence type="ECO:0008006" key="7">
    <source>
        <dbReference type="Google" id="ProtNLM"/>
    </source>
</evidence>
<feature type="region of interest" description="Disordered" evidence="4">
    <location>
        <begin position="1"/>
        <end position="30"/>
    </location>
</feature>
<dbReference type="Gene3D" id="3.40.50.150">
    <property type="entry name" value="Vaccinia Virus protein VP39"/>
    <property type="match status" value="1"/>
</dbReference>
<keyword evidence="2" id="KW-0489">Methyltransferase</keyword>
<evidence type="ECO:0000313" key="6">
    <source>
        <dbReference type="Proteomes" id="UP001165080"/>
    </source>
</evidence>
<dbReference type="AlphaFoldDB" id="A0A9W6BIN5"/>
<organism evidence="5 6">
    <name type="scientific">Pleodorina starrii</name>
    <dbReference type="NCBI Taxonomy" id="330485"/>
    <lineage>
        <taxon>Eukaryota</taxon>
        <taxon>Viridiplantae</taxon>
        <taxon>Chlorophyta</taxon>
        <taxon>core chlorophytes</taxon>
        <taxon>Chlorophyceae</taxon>
        <taxon>CS clade</taxon>
        <taxon>Chlamydomonadales</taxon>
        <taxon>Volvocaceae</taxon>
        <taxon>Pleodorina</taxon>
    </lineage>
</organism>
<reference evidence="5 6" key="1">
    <citation type="journal article" date="2023" name="Commun. Biol.">
        <title>Reorganization of the ancestral sex-determining regions during the evolution of trioecy in Pleodorina starrii.</title>
        <authorList>
            <person name="Takahashi K."/>
            <person name="Suzuki S."/>
            <person name="Kawai-Toyooka H."/>
            <person name="Yamamoto K."/>
            <person name="Hamaji T."/>
            <person name="Ootsuki R."/>
            <person name="Yamaguchi H."/>
            <person name="Kawachi M."/>
            <person name="Higashiyama T."/>
            <person name="Nozaki H."/>
        </authorList>
    </citation>
    <scope>NUCLEOTIDE SEQUENCE [LARGE SCALE GENOMIC DNA]</scope>
    <source>
        <strain evidence="5 6">NIES-4479</strain>
    </source>
</reference>
<sequence length="380" mass="41934">MSNVAVRENDQMCNLDSLPGSKDAASHGGMHYSSSSAAAATATAAKVGGAGGAKKPSKLAKLRRKVSNVQQLWIYPFTHYKPTNQVMLCYRTLFQDLQEPGSNEDYLAAKFRDELMPLRGWVHHHLPSLLHINKAFIQGPAFGCPGIMTYLDARTRWLDGEVQRAIREGVTQVVVVAAGYDTRAYRLSAPGVTFFEIDLPEASESKRKLVEKTLPADQFPRPTYISADLSRVSLSDALLGATCRNGPGLFDPAARTLFTVEGLVYYLPPAAVTRLFESIRQVASPGSRAAFDFLHQDVFSGRKWAPGYETLRLTVKNKGEPKRSGLDPAGVRDYLGPMGWRLSYMPKPKEVAAAMYPHRKWSKINPVIPPFYNFAVAEAV</sequence>
<evidence type="ECO:0000256" key="4">
    <source>
        <dbReference type="SAM" id="MobiDB-lite"/>
    </source>
</evidence>
<gene>
    <name evidence="5" type="primary">PLEST003860</name>
    <name evidence="5" type="ORF">PLESTB_000586300</name>
</gene>
<comment type="similarity">
    <text evidence="1">Belongs to the UPF0677 family.</text>
</comment>
<evidence type="ECO:0000313" key="5">
    <source>
        <dbReference type="EMBL" id="GLC52131.1"/>
    </source>
</evidence>
<dbReference type="GO" id="GO:0032259">
    <property type="term" value="P:methylation"/>
    <property type="evidence" value="ECO:0007669"/>
    <property type="project" value="UniProtKB-KW"/>
</dbReference>
<dbReference type="InterPro" id="IPR011610">
    <property type="entry name" value="SAM_mthyl_Trfase_ML2640-like"/>
</dbReference>
<dbReference type="InterPro" id="IPR029063">
    <property type="entry name" value="SAM-dependent_MTases_sf"/>
</dbReference>
<evidence type="ECO:0000256" key="2">
    <source>
        <dbReference type="ARBA" id="ARBA00022603"/>
    </source>
</evidence>
<dbReference type="NCBIfam" id="TIGR00027">
    <property type="entry name" value="mthyl_TIGR00027"/>
    <property type="match status" value="1"/>
</dbReference>
<evidence type="ECO:0000256" key="3">
    <source>
        <dbReference type="ARBA" id="ARBA00022679"/>
    </source>
</evidence>
<keyword evidence="6" id="KW-1185">Reference proteome</keyword>
<dbReference type="EMBL" id="BRXU01000005">
    <property type="protein sequence ID" value="GLC52131.1"/>
    <property type="molecule type" value="Genomic_DNA"/>
</dbReference>
<name>A0A9W6BIN5_9CHLO</name>
<comment type="caution">
    <text evidence="5">The sequence shown here is derived from an EMBL/GenBank/DDBJ whole genome shotgun (WGS) entry which is preliminary data.</text>
</comment>
<dbReference type="PANTHER" id="PTHR43619:SF2">
    <property type="entry name" value="S-ADENOSYL-L-METHIONINE-DEPENDENT METHYLTRANSFERASES SUPERFAMILY PROTEIN"/>
    <property type="match status" value="1"/>
</dbReference>
<evidence type="ECO:0000256" key="1">
    <source>
        <dbReference type="ARBA" id="ARBA00008138"/>
    </source>
</evidence>
<proteinExistence type="inferred from homology"/>
<keyword evidence="3" id="KW-0808">Transferase</keyword>
<protein>
    <recommendedName>
        <fullName evidence="7">S-adenosyl-L-methionine-dependent methyltransferase</fullName>
    </recommendedName>
</protein>
<dbReference type="GO" id="GO:0008168">
    <property type="term" value="F:methyltransferase activity"/>
    <property type="evidence" value="ECO:0007669"/>
    <property type="project" value="UniProtKB-KW"/>
</dbReference>
<dbReference type="Pfam" id="PF04072">
    <property type="entry name" value="LCM"/>
    <property type="match status" value="1"/>
</dbReference>
<dbReference type="Proteomes" id="UP001165080">
    <property type="component" value="Unassembled WGS sequence"/>
</dbReference>
<accession>A0A9W6BIN5</accession>
<dbReference type="SUPFAM" id="SSF53335">
    <property type="entry name" value="S-adenosyl-L-methionine-dependent methyltransferases"/>
    <property type="match status" value="1"/>
</dbReference>